<feature type="region of interest" description="Disordered" evidence="6">
    <location>
        <begin position="89"/>
        <end position="114"/>
    </location>
</feature>
<keyword evidence="10" id="KW-1185">Reference proteome</keyword>
<comment type="similarity">
    <text evidence="1">Belongs to the sigma-70 factor family. ECF subfamily.</text>
</comment>
<feature type="domain" description="RNA polymerase sigma-70 region 2" evidence="7">
    <location>
        <begin position="31"/>
        <end position="98"/>
    </location>
</feature>
<evidence type="ECO:0000256" key="2">
    <source>
        <dbReference type="ARBA" id="ARBA00023015"/>
    </source>
</evidence>
<feature type="domain" description="RNA polymerase sigma factor 70 region 4 type 2" evidence="8">
    <location>
        <begin position="128"/>
        <end position="174"/>
    </location>
</feature>
<evidence type="ECO:0000259" key="8">
    <source>
        <dbReference type="Pfam" id="PF08281"/>
    </source>
</evidence>
<organism evidence="9 10">
    <name type="scientific">Amycolatopsis vancoresmycina DSM 44592</name>
    <dbReference type="NCBI Taxonomy" id="1292037"/>
    <lineage>
        <taxon>Bacteria</taxon>
        <taxon>Bacillati</taxon>
        <taxon>Actinomycetota</taxon>
        <taxon>Actinomycetes</taxon>
        <taxon>Pseudonocardiales</taxon>
        <taxon>Pseudonocardiaceae</taxon>
        <taxon>Amycolatopsis</taxon>
    </lineage>
</organism>
<dbReference type="Gene3D" id="1.10.10.10">
    <property type="entry name" value="Winged helix-like DNA-binding domain superfamily/Winged helix DNA-binding domain"/>
    <property type="match status" value="1"/>
</dbReference>
<dbReference type="Pfam" id="PF04542">
    <property type="entry name" value="Sigma70_r2"/>
    <property type="match status" value="1"/>
</dbReference>
<evidence type="ECO:0000256" key="6">
    <source>
        <dbReference type="SAM" id="MobiDB-lite"/>
    </source>
</evidence>
<accession>R1I327</accession>
<dbReference type="InterPro" id="IPR013324">
    <property type="entry name" value="RNA_pol_sigma_r3/r4-like"/>
</dbReference>
<dbReference type="GO" id="GO:0006352">
    <property type="term" value="P:DNA-templated transcription initiation"/>
    <property type="evidence" value="ECO:0007669"/>
    <property type="project" value="InterPro"/>
</dbReference>
<dbReference type="OrthoDB" id="3608473at2"/>
<dbReference type="GO" id="GO:0003677">
    <property type="term" value="F:DNA binding"/>
    <property type="evidence" value="ECO:0007669"/>
    <property type="project" value="UniProtKB-KW"/>
</dbReference>
<dbReference type="PANTHER" id="PTHR43133:SF8">
    <property type="entry name" value="RNA POLYMERASE SIGMA FACTOR HI_1459-RELATED"/>
    <property type="match status" value="1"/>
</dbReference>
<dbReference type="GO" id="GO:0016987">
    <property type="term" value="F:sigma factor activity"/>
    <property type="evidence" value="ECO:0007669"/>
    <property type="project" value="UniProtKB-KW"/>
</dbReference>
<dbReference type="Proteomes" id="UP000014139">
    <property type="component" value="Unassembled WGS sequence"/>
</dbReference>
<evidence type="ECO:0000313" key="10">
    <source>
        <dbReference type="Proteomes" id="UP000014139"/>
    </source>
</evidence>
<dbReference type="EMBL" id="AOUO01000022">
    <property type="protein sequence ID" value="EOD70220.1"/>
    <property type="molecule type" value="Genomic_DNA"/>
</dbReference>
<evidence type="ECO:0000313" key="9">
    <source>
        <dbReference type="EMBL" id="EOD70220.1"/>
    </source>
</evidence>
<name>R1I327_9PSEU</name>
<proteinExistence type="inferred from homology"/>
<dbReference type="PATRIC" id="fig|1292037.4.peg.420"/>
<evidence type="ECO:0000256" key="5">
    <source>
        <dbReference type="ARBA" id="ARBA00023163"/>
    </source>
</evidence>
<reference evidence="9 10" key="1">
    <citation type="submission" date="2013-02" db="EMBL/GenBank/DDBJ databases">
        <title>Draft genome sequence of Amycolatopsis vancoresmycina strain DSM 44592T.</title>
        <authorList>
            <person name="Kumar S."/>
            <person name="Kaur N."/>
            <person name="Kaur C."/>
            <person name="Raghava G.P.S."/>
            <person name="Mayilraj S."/>
        </authorList>
    </citation>
    <scope>NUCLEOTIDE SEQUENCE [LARGE SCALE GENOMIC DNA]</scope>
    <source>
        <strain evidence="9 10">DSM 44592</strain>
    </source>
</reference>
<dbReference type="SUPFAM" id="SSF88659">
    <property type="entry name" value="Sigma3 and sigma4 domains of RNA polymerase sigma factors"/>
    <property type="match status" value="1"/>
</dbReference>
<keyword evidence="5" id="KW-0804">Transcription</keyword>
<gene>
    <name evidence="9" type="ORF">H480_02119</name>
</gene>
<dbReference type="InterPro" id="IPR036388">
    <property type="entry name" value="WH-like_DNA-bd_sf"/>
</dbReference>
<sequence>MPDEEQFANGDSAGDGEVVYPGGFDDFFRAEYRELVKALMVMEGASLADADDCAAHAMEKVLERWDLPVSDPGRVRHPKAYAMKTARHRLNSERRRRQSVALDEDGSTLPADSSALTTVEDRQFVAGILACLPPAQRQVMHLITEGYTVAEIAEVLNKKTNNVRQIVHLGKKRLRPLWGPPPIGSPEEEEER</sequence>
<feature type="compositionally biased region" description="Basic residues" evidence="6">
    <location>
        <begin position="89"/>
        <end position="98"/>
    </location>
</feature>
<dbReference type="NCBIfam" id="TIGR02937">
    <property type="entry name" value="sigma70-ECF"/>
    <property type="match status" value="1"/>
</dbReference>
<evidence type="ECO:0000256" key="3">
    <source>
        <dbReference type="ARBA" id="ARBA00023082"/>
    </source>
</evidence>
<protein>
    <submittedName>
        <fullName evidence="9">Sigma-70 family RNA polymerase</fullName>
    </submittedName>
</protein>
<dbReference type="InterPro" id="IPR013249">
    <property type="entry name" value="RNA_pol_sigma70_r4_t2"/>
</dbReference>
<evidence type="ECO:0000256" key="1">
    <source>
        <dbReference type="ARBA" id="ARBA00010641"/>
    </source>
</evidence>
<keyword evidence="4" id="KW-0238">DNA-binding</keyword>
<dbReference type="PANTHER" id="PTHR43133">
    <property type="entry name" value="RNA POLYMERASE ECF-TYPE SIGMA FACTO"/>
    <property type="match status" value="1"/>
</dbReference>
<dbReference type="Pfam" id="PF08281">
    <property type="entry name" value="Sigma70_r4_2"/>
    <property type="match status" value="1"/>
</dbReference>
<dbReference type="CDD" id="cd06171">
    <property type="entry name" value="Sigma70_r4"/>
    <property type="match status" value="1"/>
</dbReference>
<evidence type="ECO:0000256" key="4">
    <source>
        <dbReference type="ARBA" id="ARBA00023125"/>
    </source>
</evidence>
<dbReference type="InterPro" id="IPR014284">
    <property type="entry name" value="RNA_pol_sigma-70_dom"/>
</dbReference>
<dbReference type="InterPro" id="IPR039425">
    <property type="entry name" value="RNA_pol_sigma-70-like"/>
</dbReference>
<dbReference type="RefSeq" id="WP_003056546.1">
    <property type="nucleotide sequence ID" value="NZ_AOUO01000022.1"/>
</dbReference>
<keyword evidence="3" id="KW-0731">Sigma factor</keyword>
<comment type="caution">
    <text evidence="9">The sequence shown here is derived from an EMBL/GenBank/DDBJ whole genome shotgun (WGS) entry which is preliminary data.</text>
</comment>
<evidence type="ECO:0000259" key="7">
    <source>
        <dbReference type="Pfam" id="PF04542"/>
    </source>
</evidence>
<keyword evidence="2" id="KW-0805">Transcription regulation</keyword>
<dbReference type="InterPro" id="IPR007627">
    <property type="entry name" value="RNA_pol_sigma70_r2"/>
</dbReference>
<dbReference type="AlphaFoldDB" id="R1I327"/>